<comment type="caution">
    <text evidence="8">The sequence shown here is derived from an EMBL/GenBank/DDBJ whole genome shotgun (WGS) entry which is preliminary data.</text>
</comment>
<comment type="similarity">
    <text evidence="2">Belongs to the YSL (TC 2.A.67.2) family.</text>
</comment>
<feature type="transmembrane region" description="Helical" evidence="7">
    <location>
        <begin position="164"/>
        <end position="183"/>
    </location>
</feature>
<evidence type="ECO:0000313" key="8">
    <source>
        <dbReference type="EMBL" id="KAK9198493.1"/>
    </source>
</evidence>
<dbReference type="AlphaFoldDB" id="A0AAP0M712"/>
<accession>A0AAP0M712</accession>
<keyword evidence="6 7" id="KW-0472">Membrane</keyword>
<dbReference type="PANTHER" id="PTHR31645:SF0">
    <property type="entry name" value="OLIGOPEPTIDE TRANSPORTER YGL114W-RELATED"/>
    <property type="match status" value="1"/>
</dbReference>
<keyword evidence="4 7" id="KW-0812">Transmembrane</keyword>
<name>A0AAP0M712_9ROSI</name>
<evidence type="ECO:0000256" key="7">
    <source>
        <dbReference type="SAM" id="Phobius"/>
    </source>
</evidence>
<dbReference type="Proteomes" id="UP001428341">
    <property type="component" value="Unassembled WGS sequence"/>
</dbReference>
<dbReference type="Pfam" id="PF03169">
    <property type="entry name" value="OPT"/>
    <property type="match status" value="1"/>
</dbReference>
<dbReference type="InterPro" id="IPR004813">
    <property type="entry name" value="OPT"/>
</dbReference>
<evidence type="ECO:0000256" key="6">
    <source>
        <dbReference type="ARBA" id="ARBA00023136"/>
    </source>
</evidence>
<sequence>MLVTDWYPADLGTHDFKGLYVYKVLLAVKTEKDYVFLKEKIPTCFAAAGYVGVGLAAISTATVPISTARSGVMMSIISIAADLMQDFKTDYLTRSSAKSVFVSEVLGAAMGCVIGPLTLWLYSNAFDIRSPDGPCKAPYAVIYREIAIPGIQGFSEFPRHCLALMPYVVPFLWLLCNFIHMGANQSKRVQRNMQGQLFQEYNQGDLLAVEELFSDTDDCQPSKKSLDPSIGHQDFPCDDSMLWNSMESHPEKRYLWDLLPDELNYLQHTCDRQVYLKCGFHSKR</sequence>
<proteinExistence type="inferred from homology"/>
<evidence type="ECO:0000256" key="5">
    <source>
        <dbReference type="ARBA" id="ARBA00022989"/>
    </source>
</evidence>
<dbReference type="InterPro" id="IPR045035">
    <property type="entry name" value="YSL-like"/>
</dbReference>
<keyword evidence="5 7" id="KW-1133">Transmembrane helix</keyword>
<dbReference type="PANTHER" id="PTHR31645">
    <property type="entry name" value="OLIGOPEPTIDE TRANSPORTER YGL114W-RELATED"/>
    <property type="match status" value="1"/>
</dbReference>
<dbReference type="GO" id="GO:0005774">
    <property type="term" value="C:vacuolar membrane"/>
    <property type="evidence" value="ECO:0007669"/>
    <property type="project" value="TreeGrafter"/>
</dbReference>
<comment type="subcellular location">
    <subcellularLocation>
        <location evidence="1">Membrane</location>
        <topology evidence="1">Multi-pass membrane protein</topology>
    </subcellularLocation>
</comment>
<dbReference type="EMBL" id="JBCGBO010000005">
    <property type="protein sequence ID" value="KAK9198493.1"/>
    <property type="molecule type" value="Genomic_DNA"/>
</dbReference>
<evidence type="ECO:0000313" key="9">
    <source>
        <dbReference type="Proteomes" id="UP001428341"/>
    </source>
</evidence>
<feature type="transmembrane region" description="Helical" evidence="7">
    <location>
        <begin position="101"/>
        <end position="122"/>
    </location>
</feature>
<organism evidence="8 9">
    <name type="scientific">Citrus x changshan-huyou</name>
    <dbReference type="NCBI Taxonomy" id="2935761"/>
    <lineage>
        <taxon>Eukaryota</taxon>
        <taxon>Viridiplantae</taxon>
        <taxon>Streptophyta</taxon>
        <taxon>Embryophyta</taxon>
        <taxon>Tracheophyta</taxon>
        <taxon>Spermatophyta</taxon>
        <taxon>Magnoliopsida</taxon>
        <taxon>eudicotyledons</taxon>
        <taxon>Gunneridae</taxon>
        <taxon>Pentapetalae</taxon>
        <taxon>rosids</taxon>
        <taxon>malvids</taxon>
        <taxon>Sapindales</taxon>
        <taxon>Rutaceae</taxon>
        <taxon>Aurantioideae</taxon>
        <taxon>Citrus</taxon>
    </lineage>
</organism>
<reference evidence="8 9" key="1">
    <citation type="submission" date="2024-05" db="EMBL/GenBank/DDBJ databases">
        <title>Haplotype-resolved chromosome-level genome assembly of Huyou (Citrus changshanensis).</title>
        <authorList>
            <person name="Miao C."/>
            <person name="Chen W."/>
            <person name="Wu Y."/>
            <person name="Wang L."/>
            <person name="Zhao S."/>
            <person name="Grierson D."/>
            <person name="Xu C."/>
            <person name="Chen K."/>
        </authorList>
    </citation>
    <scope>NUCLEOTIDE SEQUENCE [LARGE SCALE GENOMIC DNA]</scope>
    <source>
        <strain evidence="8">01-14</strain>
        <tissue evidence="8">Leaf</tissue>
    </source>
</reference>
<evidence type="ECO:0000256" key="2">
    <source>
        <dbReference type="ARBA" id="ARBA00010276"/>
    </source>
</evidence>
<evidence type="ECO:0000256" key="4">
    <source>
        <dbReference type="ARBA" id="ARBA00022692"/>
    </source>
</evidence>
<protein>
    <submittedName>
        <fullName evidence="8">Uncharacterized protein</fullName>
    </submittedName>
</protein>
<dbReference type="GO" id="GO:0035673">
    <property type="term" value="F:oligopeptide transmembrane transporter activity"/>
    <property type="evidence" value="ECO:0007669"/>
    <property type="project" value="InterPro"/>
</dbReference>
<keyword evidence="9" id="KW-1185">Reference proteome</keyword>
<evidence type="ECO:0000256" key="3">
    <source>
        <dbReference type="ARBA" id="ARBA00022448"/>
    </source>
</evidence>
<gene>
    <name evidence="8" type="ORF">WN944_013678</name>
</gene>
<evidence type="ECO:0000256" key="1">
    <source>
        <dbReference type="ARBA" id="ARBA00004141"/>
    </source>
</evidence>
<keyword evidence="3" id="KW-0813">Transport</keyword>